<evidence type="ECO:0000313" key="1">
    <source>
        <dbReference type="EMBL" id="EFK95892.1"/>
    </source>
</evidence>
<evidence type="ECO:0008006" key="2">
    <source>
        <dbReference type="Google" id="ProtNLM"/>
    </source>
</evidence>
<protein>
    <recommendedName>
        <fullName evidence="2">DGC domain protein</fullName>
    </recommendedName>
</protein>
<comment type="caution">
    <text evidence="1">The sequence shown here is derived from an EMBL/GenBank/DDBJ whole genome shotgun (WGS) entry which is preliminary data.</text>
</comment>
<reference evidence="1" key="1">
    <citation type="submission" date="2010-07" db="EMBL/GenBank/DDBJ databases">
        <authorList>
            <consortium name="CONSOLIDER consortium CSD2007-00005"/>
            <person name="Guazzaroni M.-E."/>
            <person name="Richter M."/>
            <person name="Garcia-Salamanca A."/>
            <person name="Yarza P."/>
            <person name="Ferrer M."/>
        </authorList>
    </citation>
    <scope>NUCLEOTIDE SEQUENCE</scope>
</reference>
<organism evidence="1">
    <name type="scientific">sediment metagenome</name>
    <dbReference type="NCBI Taxonomy" id="749907"/>
    <lineage>
        <taxon>unclassified sequences</taxon>
        <taxon>metagenomes</taxon>
        <taxon>ecological metagenomes</taxon>
    </lineage>
</organism>
<sequence>MPSLYKLLIFTCYGGCATGIAASKACIRIWEENPDDVKIGCLPAVIVPWKFKEIMRNSKKRILIDACAVQCGRKLFEREGMAVDSYIELTSILGVKKEKKLPREDLEEKVYGVIQGQVNSLLEGL</sequence>
<dbReference type="EMBL" id="ADZX01000628">
    <property type="protein sequence ID" value="EFK95892.1"/>
    <property type="molecule type" value="Genomic_DNA"/>
</dbReference>
<dbReference type="AlphaFoldDB" id="D9PKM9"/>
<accession>D9PKM9</accession>
<gene>
    <name evidence="1" type="ORF">LDC_2098</name>
</gene>
<reference evidence="1" key="2">
    <citation type="journal article" date="2011" name="Microb. Ecol.">
        <title>Taxonomic and Functional Metagenomic Profiling of the Microbial Community in the Anoxic Sediment of a Sub-saline Shallow Lake (Laguna de Carrizo, Central Spain).</title>
        <authorList>
            <person name="Ferrer M."/>
            <person name="Guazzaroni M.E."/>
            <person name="Richter M."/>
            <person name="Garcia-Salamanca A."/>
            <person name="Yarza P."/>
            <person name="Suarez-Suarez A."/>
            <person name="Solano J."/>
            <person name="Alcaide M."/>
            <person name="van Dillewijn P."/>
            <person name="Molina-Henares M.A."/>
            <person name="Lopez-Cortes N."/>
            <person name="Al-Ramahi Y."/>
            <person name="Guerrero C."/>
            <person name="Acosta A."/>
            <person name="de Eugenio L.I."/>
            <person name="Martinez V."/>
            <person name="Marques S."/>
            <person name="Rojo F."/>
            <person name="Santero E."/>
            <person name="Genilloud O."/>
            <person name="Perez-Perez J."/>
            <person name="Rossello-Mora R."/>
            <person name="Ramos J.L."/>
        </authorList>
    </citation>
    <scope>NUCLEOTIDE SEQUENCE</scope>
</reference>
<dbReference type="Pfam" id="PF08859">
    <property type="entry name" value="DGC"/>
    <property type="match status" value="1"/>
</dbReference>
<name>D9PKM9_9ZZZZ</name>
<proteinExistence type="predicted"/>
<dbReference type="InterPro" id="IPR014958">
    <property type="entry name" value="DGC"/>
</dbReference>